<evidence type="ECO:0000259" key="8">
    <source>
        <dbReference type="Pfam" id="PF00962"/>
    </source>
</evidence>
<keyword evidence="4 9" id="KW-0378">Hydrolase</keyword>
<dbReference type="GO" id="GO:0046103">
    <property type="term" value="P:inosine biosynthetic process"/>
    <property type="evidence" value="ECO:0007669"/>
    <property type="project" value="TreeGrafter"/>
</dbReference>
<evidence type="ECO:0000256" key="6">
    <source>
        <dbReference type="ARBA" id="ARBA00023080"/>
    </source>
</evidence>
<protein>
    <submittedName>
        <fullName evidence="9 10">Adenosine deaminase, putative</fullName>
        <ecNumber evidence="9">3.5.4.4</ecNumber>
    </submittedName>
</protein>
<keyword evidence="5" id="KW-0862">Zinc</keyword>
<dbReference type="VEuPathDB" id="VectorBase:PHUM377770"/>
<dbReference type="GO" id="GO:0004000">
    <property type="term" value="F:adenosine deaminase activity"/>
    <property type="evidence" value="ECO:0007669"/>
    <property type="project" value="TreeGrafter"/>
</dbReference>
<dbReference type="Pfam" id="PF00962">
    <property type="entry name" value="A_deaminase"/>
    <property type="match status" value="1"/>
</dbReference>
<evidence type="ECO:0000256" key="2">
    <source>
        <dbReference type="ARBA" id="ARBA00006676"/>
    </source>
</evidence>
<evidence type="ECO:0000313" key="9">
    <source>
        <dbReference type="EMBL" id="EEB15633.1"/>
    </source>
</evidence>
<accession>E0VQH7</accession>
<keyword evidence="6" id="KW-0546">Nucleotide metabolism</keyword>
<reference evidence="9" key="1">
    <citation type="submission" date="2007-04" db="EMBL/GenBank/DDBJ databases">
        <title>Annotation of Pediculus humanus corporis strain USDA.</title>
        <authorList>
            <person name="Kirkness E."/>
            <person name="Hannick L."/>
            <person name="Hass B."/>
            <person name="Bruggner R."/>
            <person name="Lawson D."/>
            <person name="Bidwell S."/>
            <person name="Joardar V."/>
            <person name="Caler E."/>
            <person name="Walenz B."/>
            <person name="Inman J."/>
            <person name="Schobel S."/>
            <person name="Galinsky K."/>
            <person name="Amedeo P."/>
            <person name="Strausberg R."/>
        </authorList>
    </citation>
    <scope>NUCLEOTIDE SEQUENCE</scope>
    <source>
        <strain evidence="9">USDA</strain>
    </source>
</reference>
<evidence type="ECO:0000313" key="10">
    <source>
        <dbReference type="EnsemblMetazoa" id="PHUM377770-PA"/>
    </source>
</evidence>
<evidence type="ECO:0000256" key="5">
    <source>
        <dbReference type="ARBA" id="ARBA00022833"/>
    </source>
</evidence>
<dbReference type="EMBL" id="AAZO01004419">
    <property type="status" value="NOT_ANNOTATED_CDS"/>
    <property type="molecule type" value="Genomic_DNA"/>
</dbReference>
<dbReference type="HOGENOM" id="CLU_039228_3_0_1"/>
<dbReference type="GO" id="GO:0009117">
    <property type="term" value="P:nucleotide metabolic process"/>
    <property type="evidence" value="ECO:0007669"/>
    <property type="project" value="UniProtKB-KW"/>
</dbReference>
<dbReference type="SUPFAM" id="SSF51556">
    <property type="entry name" value="Metallo-dependent hydrolases"/>
    <property type="match status" value="1"/>
</dbReference>
<dbReference type="CTD" id="8240272"/>
<dbReference type="GeneID" id="8240272"/>
<dbReference type="InterPro" id="IPR006330">
    <property type="entry name" value="Ado/ade_deaminase"/>
</dbReference>
<dbReference type="OMA" id="RPQFKPY"/>
<dbReference type="RefSeq" id="XP_002428371.1">
    <property type="nucleotide sequence ID" value="XM_002428326.1"/>
</dbReference>
<dbReference type="KEGG" id="phu:Phum_PHUM377770"/>
<dbReference type="FunCoup" id="E0VQH7">
    <property type="interactions" value="1130"/>
</dbReference>
<dbReference type="EnsemblMetazoa" id="PHUM377770-RA">
    <property type="protein sequence ID" value="PHUM377770-PA"/>
    <property type="gene ID" value="PHUM377770"/>
</dbReference>
<dbReference type="InterPro" id="IPR001365">
    <property type="entry name" value="A_deaminase_dom"/>
</dbReference>
<dbReference type="InParanoid" id="E0VQH7"/>
<dbReference type="AlphaFoldDB" id="E0VQH7"/>
<proteinExistence type="inferred from homology"/>
<reference evidence="9" key="2">
    <citation type="submission" date="2007-04" db="EMBL/GenBank/DDBJ databases">
        <title>The genome of the human body louse.</title>
        <authorList>
            <consortium name="The Human Body Louse Genome Consortium"/>
            <person name="Kirkness E."/>
            <person name="Walenz B."/>
            <person name="Hass B."/>
            <person name="Bruggner R."/>
            <person name="Strausberg R."/>
        </authorList>
    </citation>
    <scope>NUCLEOTIDE SEQUENCE</scope>
    <source>
        <strain evidence="9">USDA</strain>
    </source>
</reference>
<organism>
    <name type="scientific">Pediculus humanus subsp. corporis</name>
    <name type="common">Body louse</name>
    <dbReference type="NCBI Taxonomy" id="121224"/>
    <lineage>
        <taxon>Eukaryota</taxon>
        <taxon>Metazoa</taxon>
        <taxon>Ecdysozoa</taxon>
        <taxon>Arthropoda</taxon>
        <taxon>Hexapoda</taxon>
        <taxon>Insecta</taxon>
        <taxon>Pterygota</taxon>
        <taxon>Neoptera</taxon>
        <taxon>Paraneoptera</taxon>
        <taxon>Psocodea</taxon>
        <taxon>Troctomorpha</taxon>
        <taxon>Phthiraptera</taxon>
        <taxon>Anoplura</taxon>
        <taxon>Pediculidae</taxon>
        <taxon>Pediculus</taxon>
    </lineage>
</organism>
<dbReference type="CDD" id="cd00443">
    <property type="entry name" value="ADA_AMPD"/>
    <property type="match status" value="1"/>
</dbReference>
<evidence type="ECO:0000256" key="7">
    <source>
        <dbReference type="ARBA" id="ARBA00048787"/>
    </source>
</evidence>
<keyword evidence="11" id="KW-1185">Reference proteome</keyword>
<dbReference type="InterPro" id="IPR032466">
    <property type="entry name" value="Metal_Hydrolase"/>
</dbReference>
<dbReference type="GO" id="GO:0046872">
    <property type="term" value="F:metal ion binding"/>
    <property type="evidence" value="ECO:0007669"/>
    <property type="project" value="UniProtKB-KW"/>
</dbReference>
<dbReference type="Proteomes" id="UP000009046">
    <property type="component" value="Unassembled WGS sequence"/>
</dbReference>
<gene>
    <name evidence="10" type="primary">8240272</name>
    <name evidence="9" type="ORF">Phum_PHUM377770</name>
</gene>
<comment type="similarity">
    <text evidence="2">Belongs to the metallo-dependent hydrolases superfamily. Adenosine and AMP deaminases family.</text>
</comment>
<evidence type="ECO:0000256" key="1">
    <source>
        <dbReference type="ARBA" id="ARBA00001947"/>
    </source>
</evidence>
<dbReference type="eggNOG" id="KOG1097">
    <property type="taxonomic scope" value="Eukaryota"/>
</dbReference>
<dbReference type="PANTHER" id="PTHR11409">
    <property type="entry name" value="ADENOSINE DEAMINASE"/>
    <property type="match status" value="1"/>
</dbReference>
<feature type="domain" description="Adenosine deaminase" evidence="8">
    <location>
        <begin position="13"/>
        <end position="292"/>
    </location>
</feature>
<keyword evidence="3" id="KW-0479">Metal-binding</keyword>
<dbReference type="PANTHER" id="PTHR11409:SF42">
    <property type="entry name" value="ADENOSINE DEAMINASE-LIKE PROTEIN"/>
    <property type="match status" value="1"/>
</dbReference>
<comment type="cofactor">
    <cofactor evidence="1">
        <name>Zn(2+)</name>
        <dbReference type="ChEBI" id="CHEBI:29105"/>
    </cofactor>
</comment>
<reference evidence="10" key="3">
    <citation type="submission" date="2021-02" db="UniProtKB">
        <authorList>
            <consortium name="EnsemblMetazoa"/>
        </authorList>
    </citation>
    <scope>IDENTIFICATION</scope>
    <source>
        <strain evidence="10">USDA</strain>
    </source>
</reference>
<dbReference type="OrthoDB" id="272271at2759"/>
<comment type="catalytic activity">
    <reaction evidence="7">
        <text>N(6)-methyl-AMP + H2O + H(+) = IMP + methylamine</text>
        <dbReference type="Rhea" id="RHEA:16001"/>
        <dbReference type="ChEBI" id="CHEBI:15377"/>
        <dbReference type="ChEBI" id="CHEBI:15378"/>
        <dbReference type="ChEBI" id="CHEBI:58053"/>
        <dbReference type="ChEBI" id="CHEBI:59338"/>
        <dbReference type="ChEBI" id="CHEBI:144842"/>
    </reaction>
    <physiologicalReaction direction="left-to-right" evidence="7">
        <dbReference type="Rhea" id="RHEA:16002"/>
    </physiologicalReaction>
</comment>
<evidence type="ECO:0000313" key="11">
    <source>
        <dbReference type="Proteomes" id="UP000009046"/>
    </source>
</evidence>
<sequence length="300" mass="34493">MDQLANGIELGKTFFKIFDITYSLTSTSEAVETATKRVIEDFNKDNVIYLELRSTPRAEKNMSKKNYLEAMIRGVQHCKIHFPNILVKLLISVNRNETIESAKENIELAIEYSKKFPNLILGIDLSGNPTKSKFIDYIDILNKARSEGLKISIHCGEVVDNQEVKSILDFHPDRIGHGTCIHESLGGDQNNWDELLKKKIPVEICITSNIKCKTVNSYDEHHFKFLYENKHPITLCTDDKGVFNCSLSDEFEIVKNKYSLNDNELWSLSYNSINYIFGSELEKSNLRNSLTEWKEKNNIK</sequence>
<dbReference type="EMBL" id="DS235430">
    <property type="protein sequence ID" value="EEB15633.1"/>
    <property type="molecule type" value="Genomic_DNA"/>
</dbReference>
<dbReference type="GO" id="GO:0006154">
    <property type="term" value="P:adenosine catabolic process"/>
    <property type="evidence" value="ECO:0007669"/>
    <property type="project" value="TreeGrafter"/>
</dbReference>
<dbReference type="EC" id="3.5.4.4" evidence="9"/>
<evidence type="ECO:0000256" key="4">
    <source>
        <dbReference type="ARBA" id="ARBA00022801"/>
    </source>
</evidence>
<evidence type="ECO:0000256" key="3">
    <source>
        <dbReference type="ARBA" id="ARBA00022723"/>
    </source>
</evidence>
<dbReference type="STRING" id="121224.E0VQH7"/>
<name>E0VQH7_PEDHC</name>
<dbReference type="Gene3D" id="3.20.20.140">
    <property type="entry name" value="Metal-dependent hydrolases"/>
    <property type="match status" value="1"/>
</dbReference>